<keyword evidence="2" id="KW-0472">Membrane</keyword>
<evidence type="ECO:0000313" key="3">
    <source>
        <dbReference type="EMBL" id="KAK2706679.1"/>
    </source>
</evidence>
<keyword evidence="2" id="KW-0812">Transmembrane</keyword>
<comment type="caution">
    <text evidence="3">The sequence shown here is derived from an EMBL/GenBank/DDBJ whole genome shotgun (WGS) entry which is preliminary data.</text>
</comment>
<proteinExistence type="predicted"/>
<feature type="region of interest" description="Disordered" evidence="1">
    <location>
        <begin position="67"/>
        <end position="91"/>
    </location>
</feature>
<feature type="transmembrane region" description="Helical" evidence="2">
    <location>
        <begin position="36"/>
        <end position="53"/>
    </location>
</feature>
<evidence type="ECO:0000256" key="2">
    <source>
        <dbReference type="SAM" id="Phobius"/>
    </source>
</evidence>
<keyword evidence="4" id="KW-1185">Reference proteome</keyword>
<dbReference type="EMBL" id="JAVRJZ010000019">
    <property type="protein sequence ID" value="KAK2706679.1"/>
    <property type="molecule type" value="Genomic_DNA"/>
</dbReference>
<reference evidence="3" key="1">
    <citation type="submission" date="2023-07" db="EMBL/GenBank/DDBJ databases">
        <title>Chromosome-level genome assembly of Artemia franciscana.</title>
        <authorList>
            <person name="Jo E."/>
        </authorList>
    </citation>
    <scope>NUCLEOTIDE SEQUENCE</scope>
    <source>
        <tissue evidence="3">Whole body</tissue>
    </source>
</reference>
<evidence type="ECO:0000256" key="1">
    <source>
        <dbReference type="SAM" id="MobiDB-lite"/>
    </source>
</evidence>
<dbReference type="AlphaFoldDB" id="A0AA88KYE7"/>
<feature type="compositionally biased region" description="Basic and acidic residues" evidence="1">
    <location>
        <begin position="72"/>
        <end position="91"/>
    </location>
</feature>
<accession>A0AA88KYE7</accession>
<protein>
    <submittedName>
        <fullName evidence="3">Uncharacterized protein</fullName>
    </submittedName>
</protein>
<feature type="transmembrane region" description="Helical" evidence="2">
    <location>
        <begin position="9"/>
        <end position="30"/>
    </location>
</feature>
<dbReference type="Proteomes" id="UP001187531">
    <property type="component" value="Unassembled WGS sequence"/>
</dbReference>
<keyword evidence="2" id="KW-1133">Transmembrane helix</keyword>
<name>A0AA88KYE7_ARTSF</name>
<evidence type="ECO:0000313" key="4">
    <source>
        <dbReference type="Proteomes" id="UP001187531"/>
    </source>
</evidence>
<sequence>MFTKKTYKSVINCLVIGIPVSCAGIAVWQLGLPKSLAIGIPVSCTGIATWKLIKKYIESEMGKWLKEEDDNHDNSNSKKMSHPKEENKAEISEEEIFGSSINKTTRHIEQELKIVKSCYTS</sequence>
<gene>
    <name evidence="3" type="ORF">QYM36_014648</name>
</gene>
<organism evidence="3 4">
    <name type="scientific">Artemia franciscana</name>
    <name type="common">Brine shrimp</name>
    <name type="synonym">Artemia sanfranciscana</name>
    <dbReference type="NCBI Taxonomy" id="6661"/>
    <lineage>
        <taxon>Eukaryota</taxon>
        <taxon>Metazoa</taxon>
        <taxon>Ecdysozoa</taxon>
        <taxon>Arthropoda</taxon>
        <taxon>Crustacea</taxon>
        <taxon>Branchiopoda</taxon>
        <taxon>Anostraca</taxon>
        <taxon>Artemiidae</taxon>
        <taxon>Artemia</taxon>
    </lineage>
</organism>